<name>A0A8T0KZ40_PHAAN</name>
<dbReference type="Proteomes" id="UP000743370">
    <property type="component" value="Unassembled WGS sequence"/>
</dbReference>
<keyword evidence="6" id="KW-0472">Membrane</keyword>
<feature type="domain" description="FAS1" evidence="9">
    <location>
        <begin position="60"/>
        <end position="198"/>
    </location>
</feature>
<dbReference type="SMART" id="SM00554">
    <property type="entry name" value="FAS1"/>
    <property type="match status" value="1"/>
</dbReference>
<reference evidence="10 11" key="1">
    <citation type="submission" date="2020-05" db="EMBL/GenBank/DDBJ databases">
        <title>Vigna angularis (adzuki bean) Var. LongXiaoDou No. 4 denovo assembly.</title>
        <authorList>
            <person name="Xiang H."/>
        </authorList>
    </citation>
    <scope>NUCLEOTIDE SEQUENCE [LARGE SCALE GENOMIC DNA]</scope>
    <source>
        <tissue evidence="10">Leaf</tissue>
    </source>
</reference>
<comment type="caution">
    <text evidence="10">The sequence shown here is derived from an EMBL/GenBank/DDBJ whole genome shotgun (WGS) entry which is preliminary data.</text>
</comment>
<dbReference type="GO" id="GO:0009834">
    <property type="term" value="P:plant-type secondary cell wall biogenesis"/>
    <property type="evidence" value="ECO:0007669"/>
    <property type="project" value="TreeGrafter"/>
</dbReference>
<proteinExistence type="inferred from homology"/>
<dbReference type="GO" id="GO:0098552">
    <property type="term" value="C:side of membrane"/>
    <property type="evidence" value="ECO:0007669"/>
    <property type="project" value="UniProtKB-KW"/>
</dbReference>
<dbReference type="GO" id="GO:0005886">
    <property type="term" value="C:plasma membrane"/>
    <property type="evidence" value="ECO:0007669"/>
    <property type="project" value="UniProtKB-SubCell"/>
</dbReference>
<evidence type="ECO:0000256" key="3">
    <source>
        <dbReference type="ARBA" id="ARBA00022475"/>
    </source>
</evidence>
<keyword evidence="4" id="KW-0449">Lipoprotein</keyword>
<keyword evidence="3" id="KW-1003">Cell membrane</keyword>
<dbReference type="PROSITE" id="PS50213">
    <property type="entry name" value="FAS1"/>
    <property type="match status" value="1"/>
</dbReference>
<evidence type="ECO:0000256" key="2">
    <source>
        <dbReference type="ARBA" id="ARBA00007843"/>
    </source>
</evidence>
<dbReference type="PANTHER" id="PTHR32077:SF86">
    <property type="entry name" value="FAS1 DOMAIN-CONTAINING PROTEIN SELMODRAFT_448915"/>
    <property type="match status" value="1"/>
</dbReference>
<evidence type="ECO:0000256" key="4">
    <source>
        <dbReference type="ARBA" id="ARBA00022622"/>
    </source>
</evidence>
<evidence type="ECO:0000256" key="5">
    <source>
        <dbReference type="ARBA" id="ARBA00022729"/>
    </source>
</evidence>
<dbReference type="PANTHER" id="PTHR32077">
    <property type="entry name" value="FASCICLIN-LIKE ARABINOGALACTAN PROTEIN"/>
    <property type="match status" value="1"/>
</dbReference>
<dbReference type="SUPFAM" id="SSF82153">
    <property type="entry name" value="FAS1 domain"/>
    <property type="match status" value="1"/>
</dbReference>
<evidence type="ECO:0000313" key="11">
    <source>
        <dbReference type="Proteomes" id="UP000743370"/>
    </source>
</evidence>
<keyword evidence="4" id="KW-0336">GPI-anchor</keyword>
<dbReference type="InterPro" id="IPR045003">
    <property type="entry name" value="FLA_A"/>
</dbReference>
<dbReference type="FunFam" id="2.30.180.10:FF:000013">
    <property type="entry name" value="Fasciclin-like arabinogalactan protein 4"/>
    <property type="match status" value="1"/>
</dbReference>
<evidence type="ECO:0000256" key="1">
    <source>
        <dbReference type="ARBA" id="ARBA00004609"/>
    </source>
</evidence>
<comment type="subcellular location">
    <subcellularLocation>
        <location evidence="1">Cell membrane</location>
        <topology evidence="1">Lipid-anchor</topology>
        <topology evidence="1">GPI-anchor</topology>
    </subcellularLocation>
</comment>
<dbReference type="InterPro" id="IPR058678">
    <property type="entry name" value="ARM_PUB"/>
</dbReference>
<dbReference type="Gene3D" id="2.30.180.10">
    <property type="entry name" value="FAS1 domain"/>
    <property type="match status" value="1"/>
</dbReference>
<dbReference type="InterPro" id="IPR036378">
    <property type="entry name" value="FAS1_dom_sf"/>
</dbReference>
<keyword evidence="4" id="KW-0325">Glycoprotein</keyword>
<dbReference type="AlphaFoldDB" id="A0A8T0KZ40"/>
<organism evidence="10 11">
    <name type="scientific">Phaseolus angularis</name>
    <name type="common">Azuki bean</name>
    <name type="synonym">Vigna angularis</name>
    <dbReference type="NCBI Taxonomy" id="3914"/>
    <lineage>
        <taxon>Eukaryota</taxon>
        <taxon>Viridiplantae</taxon>
        <taxon>Streptophyta</taxon>
        <taxon>Embryophyta</taxon>
        <taxon>Tracheophyta</taxon>
        <taxon>Spermatophyta</taxon>
        <taxon>Magnoliopsida</taxon>
        <taxon>eudicotyledons</taxon>
        <taxon>Gunneridae</taxon>
        <taxon>Pentapetalae</taxon>
        <taxon>rosids</taxon>
        <taxon>fabids</taxon>
        <taxon>Fabales</taxon>
        <taxon>Fabaceae</taxon>
        <taxon>Papilionoideae</taxon>
        <taxon>50 kb inversion clade</taxon>
        <taxon>NPAAA clade</taxon>
        <taxon>indigoferoid/millettioid clade</taxon>
        <taxon>Phaseoleae</taxon>
        <taxon>Vigna</taxon>
    </lineage>
</organism>
<feature type="region of interest" description="Disordered" evidence="8">
    <location>
        <begin position="1"/>
        <end position="24"/>
    </location>
</feature>
<evidence type="ECO:0000256" key="8">
    <source>
        <dbReference type="SAM" id="MobiDB-lite"/>
    </source>
</evidence>
<evidence type="ECO:0000259" key="9">
    <source>
        <dbReference type="PROSITE" id="PS50213"/>
    </source>
</evidence>
<keyword evidence="5" id="KW-0732">Signal</keyword>
<dbReference type="Pfam" id="PF02469">
    <property type="entry name" value="Fasciclin"/>
    <property type="match status" value="1"/>
</dbReference>
<evidence type="ECO:0000256" key="6">
    <source>
        <dbReference type="ARBA" id="ARBA00023136"/>
    </source>
</evidence>
<comment type="function">
    <text evidence="7">May be a cell surface adhesion protein.</text>
</comment>
<evidence type="ECO:0000256" key="7">
    <source>
        <dbReference type="ARBA" id="ARBA00024686"/>
    </source>
</evidence>
<dbReference type="EMBL" id="JABFOF010000002">
    <property type="protein sequence ID" value="KAG2405006.1"/>
    <property type="molecule type" value="Genomic_DNA"/>
</dbReference>
<protein>
    <submittedName>
        <fullName evidence="10">Fasciclin-like arabinogalactan protein</fullName>
    </submittedName>
</protein>
<dbReference type="Pfam" id="PF25598">
    <property type="entry name" value="ARM_PUB"/>
    <property type="match status" value="1"/>
</dbReference>
<gene>
    <name evidence="10" type="ORF">HKW66_Vig0042610</name>
</gene>
<evidence type="ECO:0000313" key="10">
    <source>
        <dbReference type="EMBL" id="KAG2405006.1"/>
    </source>
</evidence>
<sequence>MRDPQSGLVSIRSPLTSSQTSSFCPSSKPYPILCHHLRHQFPSHPYDLDLMTSEICLNIVLNITKAVIDGHNFNVIASMLAASGVVQAVLEFEADEGDAGITFFVPVDDAFADLPPYVALQSLHVDKKGVVLKFHVLHSYYPLGSLESVVNPFQPTLATEAMGAGSFTLNISRLNGSISINTDIVQTSVTQTVFDQNLLSFLGFPRWVPPRRRWRTQWLKKVKGKNKVCALKQLGKLVDSHLSTRKTVEENNELALISSLLCPFTSHTVGLEAIGILVNLDLGLELKRNLMQSAKVSLLVDIMNEGTIQTKMNCTKLIQWLLVEGNPSKTTQRG</sequence>
<accession>A0A8T0KZ40</accession>
<comment type="similarity">
    <text evidence="2">Belongs to the fasciclin-like AGP family.</text>
</comment>
<dbReference type="InterPro" id="IPR000782">
    <property type="entry name" value="FAS1_domain"/>
</dbReference>